<keyword evidence="4 6" id="KW-1133">Transmembrane helix</keyword>
<accession>A0A022RMD6</accession>
<evidence type="ECO:0000313" key="7">
    <source>
        <dbReference type="EMBL" id="EYU41111.1"/>
    </source>
</evidence>
<reference evidence="7 8" key="1">
    <citation type="journal article" date="2013" name="Proc. Natl. Acad. Sci. U.S.A.">
        <title>Fine-scale variation in meiotic recombination in Mimulus inferred from population shotgun sequencing.</title>
        <authorList>
            <person name="Hellsten U."/>
            <person name="Wright K.M."/>
            <person name="Jenkins J."/>
            <person name="Shu S."/>
            <person name="Yuan Y."/>
            <person name="Wessler S.R."/>
            <person name="Schmutz J."/>
            <person name="Willis J.H."/>
            <person name="Rokhsar D.S."/>
        </authorList>
    </citation>
    <scope>NUCLEOTIDE SEQUENCE [LARGE SCALE GENOMIC DNA]</scope>
    <source>
        <strain evidence="8">cv. DUN x IM62</strain>
    </source>
</reference>
<sequence length="383" mass="44022">MWARIFRTSANCMKEKQKIKQPYKSVTSVNQEYLCAVRTKSFADLFLQVQVLQLNDNPILISSEFLLNPGQETITSILDSSSLFSKNNKSSHVLKSLLLDYFQISADASSFCSHLLKSLNHLQSYYNIIHQLTYNAIGNEHDHREYYDNYSSSDDQFGSVFSELRSCVVLINNSPKFSNLNNKQEFKKIHEKHFSVLQQLKFNRKKVARKIKMVKCFNTASRVCATTACGLVAGAAVFLAAHTLTLLLVGPAIFSLPLKPLKRKIRNLRFFKCGLLRKLVDQLDAAAKGAYILNRDFDTISRLVGRLRDEIEHNKKMIELCFERREDRLSFQVLKEIKKYELGFKKQVEELEEHVYLCLVTINRARAMVVKEISKACAENSVR</sequence>
<dbReference type="OMA" id="HKASGIC"/>
<keyword evidence="5 6" id="KW-0472">Membrane</keyword>
<evidence type="ECO:0000256" key="1">
    <source>
        <dbReference type="ARBA" id="ARBA00004370"/>
    </source>
</evidence>
<dbReference type="OrthoDB" id="776561at2759"/>
<protein>
    <submittedName>
        <fullName evidence="7">Uncharacterized protein</fullName>
    </submittedName>
</protein>
<dbReference type="Pfam" id="PF05055">
    <property type="entry name" value="DUF677"/>
    <property type="match status" value="1"/>
</dbReference>
<evidence type="ECO:0000256" key="6">
    <source>
        <dbReference type="SAM" id="Phobius"/>
    </source>
</evidence>
<dbReference type="GO" id="GO:0016020">
    <property type="term" value="C:membrane"/>
    <property type="evidence" value="ECO:0007669"/>
    <property type="project" value="UniProtKB-SubCell"/>
</dbReference>
<dbReference type="EMBL" id="KI630365">
    <property type="protein sequence ID" value="EYU41111.1"/>
    <property type="molecule type" value="Genomic_DNA"/>
</dbReference>
<dbReference type="PANTHER" id="PTHR31113:SF2">
    <property type="entry name" value="OS04G0423200 PROTEIN"/>
    <property type="match status" value="1"/>
</dbReference>
<feature type="transmembrane region" description="Helical" evidence="6">
    <location>
        <begin position="231"/>
        <end position="256"/>
    </location>
</feature>
<comment type="subcellular location">
    <subcellularLocation>
        <location evidence="1">Membrane</location>
    </subcellularLocation>
</comment>
<dbReference type="AlphaFoldDB" id="A0A022RMD6"/>
<proteinExistence type="inferred from homology"/>
<dbReference type="KEGG" id="egt:105953768"/>
<dbReference type="PANTHER" id="PTHR31113">
    <property type="entry name" value="UPF0496 PROTEIN 3-RELATED"/>
    <property type="match status" value="1"/>
</dbReference>
<keyword evidence="3 6" id="KW-0812">Transmembrane</keyword>
<keyword evidence="8" id="KW-1185">Reference proteome</keyword>
<gene>
    <name evidence="7" type="ORF">MIMGU_mgv1a008146mg</name>
</gene>
<evidence type="ECO:0000313" key="8">
    <source>
        <dbReference type="Proteomes" id="UP000030748"/>
    </source>
</evidence>
<evidence type="ECO:0000256" key="3">
    <source>
        <dbReference type="ARBA" id="ARBA00022692"/>
    </source>
</evidence>
<comment type="similarity">
    <text evidence="2">Belongs to the UPF0496 family.</text>
</comment>
<organism evidence="7 8">
    <name type="scientific">Erythranthe guttata</name>
    <name type="common">Yellow monkey flower</name>
    <name type="synonym">Mimulus guttatus</name>
    <dbReference type="NCBI Taxonomy" id="4155"/>
    <lineage>
        <taxon>Eukaryota</taxon>
        <taxon>Viridiplantae</taxon>
        <taxon>Streptophyta</taxon>
        <taxon>Embryophyta</taxon>
        <taxon>Tracheophyta</taxon>
        <taxon>Spermatophyta</taxon>
        <taxon>Magnoliopsida</taxon>
        <taxon>eudicotyledons</taxon>
        <taxon>Gunneridae</taxon>
        <taxon>Pentapetalae</taxon>
        <taxon>asterids</taxon>
        <taxon>lamiids</taxon>
        <taxon>Lamiales</taxon>
        <taxon>Phrymaceae</taxon>
        <taxon>Erythranthe</taxon>
    </lineage>
</organism>
<name>A0A022RMD6_ERYGU</name>
<dbReference type="eggNOG" id="ENOG502QSPN">
    <property type="taxonomic scope" value="Eukaryota"/>
</dbReference>
<dbReference type="STRING" id="4155.A0A022RMD6"/>
<dbReference type="InterPro" id="IPR007749">
    <property type="entry name" value="DUF677"/>
</dbReference>
<evidence type="ECO:0000256" key="2">
    <source>
        <dbReference type="ARBA" id="ARBA00009074"/>
    </source>
</evidence>
<evidence type="ECO:0000256" key="5">
    <source>
        <dbReference type="ARBA" id="ARBA00023136"/>
    </source>
</evidence>
<evidence type="ECO:0000256" key="4">
    <source>
        <dbReference type="ARBA" id="ARBA00022989"/>
    </source>
</evidence>
<dbReference type="Proteomes" id="UP000030748">
    <property type="component" value="Unassembled WGS sequence"/>
</dbReference>